<dbReference type="InterPro" id="IPR052997">
    <property type="entry name" value="RRT15-like"/>
</dbReference>
<proteinExistence type="predicted"/>
<name>A0A6A5ZVP0_9PLEO</name>
<evidence type="ECO:0000313" key="1">
    <source>
        <dbReference type="EMBL" id="KAF2123356.1"/>
    </source>
</evidence>
<dbReference type="PANTHER" id="PTHR33047">
    <property type="entry name" value="PROTEIN TAR1"/>
    <property type="match status" value="1"/>
</dbReference>
<organism evidence="1 2">
    <name type="scientific">Dothidotthia symphoricarpi CBS 119687</name>
    <dbReference type="NCBI Taxonomy" id="1392245"/>
    <lineage>
        <taxon>Eukaryota</taxon>
        <taxon>Fungi</taxon>
        <taxon>Dikarya</taxon>
        <taxon>Ascomycota</taxon>
        <taxon>Pezizomycotina</taxon>
        <taxon>Dothideomycetes</taxon>
        <taxon>Pleosporomycetidae</taxon>
        <taxon>Pleosporales</taxon>
        <taxon>Dothidotthiaceae</taxon>
        <taxon>Dothidotthia</taxon>
    </lineage>
</organism>
<protein>
    <submittedName>
        <fullName evidence="1">Uncharacterized protein</fullName>
    </submittedName>
</protein>
<keyword evidence="2" id="KW-1185">Reference proteome</keyword>
<dbReference type="AlphaFoldDB" id="A0A6A5ZVP0"/>
<sequence length="50" mass="5530">VNNLTLTKFCFSIIGRADIKGLKSNVAINAWLLQASYPYSNFSSTSSLKF</sequence>
<dbReference type="Proteomes" id="UP000799771">
    <property type="component" value="Unassembled WGS sequence"/>
</dbReference>
<gene>
    <name evidence="1" type="ORF">P153DRAFT_304166</name>
</gene>
<evidence type="ECO:0000313" key="2">
    <source>
        <dbReference type="Proteomes" id="UP000799771"/>
    </source>
</evidence>
<accession>A0A6A5ZVP0</accession>
<dbReference type="OrthoDB" id="3742485at2759"/>
<dbReference type="PANTHER" id="PTHR33047:SF8">
    <property type="entry name" value="REGULATOR OF RDNA TRANSCRIPTION PROTEIN 15"/>
    <property type="match status" value="1"/>
</dbReference>
<feature type="non-terminal residue" evidence="1">
    <location>
        <position position="1"/>
    </location>
</feature>
<reference evidence="1" key="1">
    <citation type="journal article" date="2020" name="Stud. Mycol.">
        <title>101 Dothideomycetes genomes: a test case for predicting lifestyles and emergence of pathogens.</title>
        <authorList>
            <person name="Haridas S."/>
            <person name="Albert R."/>
            <person name="Binder M."/>
            <person name="Bloem J."/>
            <person name="Labutti K."/>
            <person name="Salamov A."/>
            <person name="Andreopoulos B."/>
            <person name="Baker S."/>
            <person name="Barry K."/>
            <person name="Bills G."/>
            <person name="Bluhm B."/>
            <person name="Cannon C."/>
            <person name="Castanera R."/>
            <person name="Culley D."/>
            <person name="Daum C."/>
            <person name="Ezra D."/>
            <person name="Gonzalez J."/>
            <person name="Henrissat B."/>
            <person name="Kuo A."/>
            <person name="Liang C."/>
            <person name="Lipzen A."/>
            <person name="Lutzoni F."/>
            <person name="Magnuson J."/>
            <person name="Mondo S."/>
            <person name="Nolan M."/>
            <person name="Ohm R."/>
            <person name="Pangilinan J."/>
            <person name="Park H.-J."/>
            <person name="Ramirez L."/>
            <person name="Alfaro M."/>
            <person name="Sun H."/>
            <person name="Tritt A."/>
            <person name="Yoshinaga Y."/>
            <person name="Zwiers L.-H."/>
            <person name="Turgeon B."/>
            <person name="Goodwin S."/>
            <person name="Spatafora J."/>
            <person name="Crous P."/>
            <person name="Grigoriev I."/>
        </authorList>
    </citation>
    <scope>NUCLEOTIDE SEQUENCE</scope>
    <source>
        <strain evidence="1">CBS 119687</strain>
    </source>
</reference>
<dbReference type="EMBL" id="ML977529">
    <property type="protein sequence ID" value="KAF2123356.1"/>
    <property type="molecule type" value="Genomic_DNA"/>
</dbReference>